<evidence type="ECO:0000256" key="7">
    <source>
        <dbReference type="SAM" id="Phobius"/>
    </source>
</evidence>
<dbReference type="AlphaFoldDB" id="A0A2Z6QJR7"/>
<dbReference type="OrthoDB" id="58557at2759"/>
<evidence type="ECO:0000256" key="6">
    <source>
        <dbReference type="PROSITE-ProRule" id="PRU01087"/>
    </source>
</evidence>
<dbReference type="PANTHER" id="PTHR14207:SF1">
    <property type="entry name" value="EMOPAMIL-BINDING PROTEIN-LIKE"/>
    <property type="match status" value="1"/>
</dbReference>
<comment type="caution">
    <text evidence="9">The sequence shown here is derived from an EMBL/GenBank/DDBJ whole genome shotgun (WGS) entry which is preliminary data.</text>
</comment>
<dbReference type="GO" id="GO:0016125">
    <property type="term" value="P:sterol metabolic process"/>
    <property type="evidence" value="ECO:0007669"/>
    <property type="project" value="InterPro"/>
</dbReference>
<evidence type="ECO:0000256" key="1">
    <source>
        <dbReference type="ARBA" id="ARBA00004141"/>
    </source>
</evidence>
<reference evidence="10" key="2">
    <citation type="submission" date="2019-10" db="EMBL/GenBank/DDBJ databases">
        <title>Conservation and host-specific expression of non-tandemly repeated heterogenous ribosome RNA gene in arbuscular mycorrhizal fungi.</title>
        <authorList>
            <person name="Maeda T."/>
            <person name="Kobayashi Y."/>
            <person name="Nakagawa T."/>
            <person name="Ezawa T."/>
            <person name="Yamaguchi K."/>
            <person name="Bino T."/>
            <person name="Nishimoto Y."/>
            <person name="Shigenobu S."/>
            <person name="Kawaguchi M."/>
        </authorList>
    </citation>
    <scope>NUCLEOTIDE SEQUENCE</scope>
    <source>
        <strain evidence="10">HR1</strain>
    </source>
</reference>
<feature type="domain" description="EXPERA" evidence="8">
    <location>
        <begin position="9"/>
        <end position="166"/>
    </location>
</feature>
<dbReference type="InterPro" id="IPR033118">
    <property type="entry name" value="EXPERA"/>
</dbReference>
<name>A0A2Z6QJR7_9GLOM</name>
<comment type="similarity">
    <text evidence="2">Belongs to the EBP family.</text>
</comment>
<sequence>MSALFTEELQRIINSFIIVIILFATAYVITSIVFPSEKKITKFERFVFICTVEESNGILAELWKEYGKADSRWLYSDPTILSVEIPTFIFCGPLTLYVIYLIIINHSTRHYWQMILCTCEIYGCWITFCPEWLTGNKGLDTENLIYFWIYLLFFNGIWVIVPMILMYQSWKVITENDKLVKEFKLKELKVD</sequence>
<protein>
    <submittedName>
        <fullName evidence="10">Emopamil-binding protein-like</fullName>
    </submittedName>
</protein>
<evidence type="ECO:0000256" key="3">
    <source>
        <dbReference type="ARBA" id="ARBA00022692"/>
    </source>
</evidence>
<evidence type="ECO:0000256" key="5">
    <source>
        <dbReference type="ARBA" id="ARBA00023136"/>
    </source>
</evidence>
<dbReference type="GO" id="GO:0005783">
    <property type="term" value="C:endoplasmic reticulum"/>
    <property type="evidence" value="ECO:0007669"/>
    <property type="project" value="TreeGrafter"/>
</dbReference>
<evidence type="ECO:0000313" key="10">
    <source>
        <dbReference type="EMBL" id="GET01402.1"/>
    </source>
</evidence>
<comment type="subcellular location">
    <subcellularLocation>
        <location evidence="1">Membrane</location>
        <topology evidence="1">Multi-pass membrane protein</topology>
    </subcellularLocation>
</comment>
<proteinExistence type="inferred from homology"/>
<dbReference type="PROSITE" id="PS51751">
    <property type="entry name" value="EXPERA"/>
    <property type="match status" value="1"/>
</dbReference>
<keyword evidence="5 6" id="KW-0472">Membrane</keyword>
<feature type="transmembrane region" description="Helical" evidence="7">
    <location>
        <begin position="12"/>
        <end position="34"/>
    </location>
</feature>
<dbReference type="GO" id="GO:0016020">
    <property type="term" value="C:membrane"/>
    <property type="evidence" value="ECO:0007669"/>
    <property type="project" value="UniProtKB-SubCell"/>
</dbReference>
<dbReference type="PANTHER" id="PTHR14207">
    <property type="entry name" value="STEROL ISOMERASE"/>
    <property type="match status" value="1"/>
</dbReference>
<keyword evidence="11" id="KW-1185">Reference proteome</keyword>
<gene>
    <name evidence="10" type="ORF">RCL2_002781200</name>
    <name evidence="9" type="ORF">RclHR1_01160008</name>
</gene>
<evidence type="ECO:0000259" key="8">
    <source>
        <dbReference type="PROSITE" id="PS51751"/>
    </source>
</evidence>
<dbReference type="GO" id="GO:0047750">
    <property type="term" value="F:cholestenol delta-isomerase activity"/>
    <property type="evidence" value="ECO:0007669"/>
    <property type="project" value="InterPro"/>
</dbReference>
<dbReference type="EMBL" id="BLAL01000299">
    <property type="protein sequence ID" value="GET01402.1"/>
    <property type="molecule type" value="Genomic_DNA"/>
</dbReference>
<dbReference type="InterPro" id="IPR007905">
    <property type="entry name" value="EBP"/>
</dbReference>
<feature type="transmembrane region" description="Helical" evidence="7">
    <location>
        <begin position="83"/>
        <end position="104"/>
    </location>
</feature>
<keyword evidence="3 6" id="KW-0812">Transmembrane</keyword>
<feature type="transmembrane region" description="Helical" evidence="7">
    <location>
        <begin position="145"/>
        <end position="167"/>
    </location>
</feature>
<reference evidence="9 11" key="1">
    <citation type="submission" date="2017-11" db="EMBL/GenBank/DDBJ databases">
        <title>The genome of Rhizophagus clarus HR1 reveals common genetic basis of auxotrophy among arbuscular mycorrhizal fungi.</title>
        <authorList>
            <person name="Kobayashi Y."/>
        </authorList>
    </citation>
    <scope>NUCLEOTIDE SEQUENCE [LARGE SCALE GENOMIC DNA]</scope>
    <source>
        <strain evidence="9 11">HR1</strain>
    </source>
</reference>
<dbReference type="Proteomes" id="UP000615446">
    <property type="component" value="Unassembled WGS sequence"/>
</dbReference>
<accession>A0A2Z6QJR7</accession>
<dbReference type="Pfam" id="PF05241">
    <property type="entry name" value="EBP"/>
    <property type="match status" value="1"/>
</dbReference>
<dbReference type="Proteomes" id="UP000247702">
    <property type="component" value="Unassembled WGS sequence"/>
</dbReference>
<keyword evidence="4 6" id="KW-1133">Transmembrane helix</keyword>
<dbReference type="STRING" id="94130.A0A2Z6QJR7"/>
<evidence type="ECO:0000313" key="9">
    <source>
        <dbReference type="EMBL" id="GBB85014.1"/>
    </source>
</evidence>
<organism evidence="9 11">
    <name type="scientific">Rhizophagus clarus</name>
    <dbReference type="NCBI Taxonomy" id="94130"/>
    <lineage>
        <taxon>Eukaryota</taxon>
        <taxon>Fungi</taxon>
        <taxon>Fungi incertae sedis</taxon>
        <taxon>Mucoromycota</taxon>
        <taxon>Glomeromycotina</taxon>
        <taxon>Glomeromycetes</taxon>
        <taxon>Glomerales</taxon>
        <taxon>Glomeraceae</taxon>
        <taxon>Rhizophagus</taxon>
    </lineage>
</organism>
<dbReference type="EMBL" id="BEXD01000180">
    <property type="protein sequence ID" value="GBB85014.1"/>
    <property type="molecule type" value="Genomic_DNA"/>
</dbReference>
<evidence type="ECO:0000256" key="4">
    <source>
        <dbReference type="ARBA" id="ARBA00022989"/>
    </source>
</evidence>
<evidence type="ECO:0000313" key="11">
    <source>
        <dbReference type="Proteomes" id="UP000247702"/>
    </source>
</evidence>
<evidence type="ECO:0000256" key="2">
    <source>
        <dbReference type="ARBA" id="ARBA00008337"/>
    </source>
</evidence>